<dbReference type="AlphaFoldDB" id="A0A086XZG7"/>
<protein>
    <submittedName>
        <fullName evidence="1">Uncharacterized protein</fullName>
    </submittedName>
</protein>
<gene>
    <name evidence="1" type="ORF">CN97_00930</name>
</gene>
<evidence type="ECO:0000313" key="2">
    <source>
        <dbReference type="Proteomes" id="UP000028826"/>
    </source>
</evidence>
<name>A0A086XZG7_9RHOB</name>
<accession>A0A086XZG7</accession>
<dbReference type="Proteomes" id="UP000028826">
    <property type="component" value="Unassembled WGS sequence"/>
</dbReference>
<reference evidence="1 2" key="1">
    <citation type="submission" date="2014-03" db="EMBL/GenBank/DDBJ databases">
        <title>Genome of Haematobacter massiliensis CCUG 47968.</title>
        <authorList>
            <person name="Wang D."/>
            <person name="Wang G."/>
        </authorList>
    </citation>
    <scope>NUCLEOTIDE SEQUENCE [LARGE SCALE GENOMIC DNA]</scope>
    <source>
        <strain evidence="1 2">CCUG 47968</strain>
    </source>
</reference>
<evidence type="ECO:0000313" key="1">
    <source>
        <dbReference type="EMBL" id="KFI27417.1"/>
    </source>
</evidence>
<dbReference type="EMBL" id="JGYG01000011">
    <property type="protein sequence ID" value="KFI27417.1"/>
    <property type="molecule type" value="Genomic_DNA"/>
</dbReference>
<proteinExistence type="predicted"/>
<comment type="caution">
    <text evidence="1">The sequence shown here is derived from an EMBL/GenBank/DDBJ whole genome shotgun (WGS) entry which is preliminary data.</text>
</comment>
<organism evidence="1 2">
    <name type="scientific">Haematobacter massiliensis</name>
    <dbReference type="NCBI Taxonomy" id="195105"/>
    <lineage>
        <taxon>Bacteria</taxon>
        <taxon>Pseudomonadati</taxon>
        <taxon>Pseudomonadota</taxon>
        <taxon>Alphaproteobacteria</taxon>
        <taxon>Rhodobacterales</taxon>
        <taxon>Paracoccaceae</taxon>
        <taxon>Haematobacter</taxon>
    </lineage>
</organism>
<sequence length="155" mass="16558">MQVPFFIYCETDALNWPLVEGSVNGIDHIVRAPRLMGDLTRRTAPRFDLAPLMGEKAQTVRFMADFPTLLAADGSAGIQLVYEEADLATIGYHLINAVEVDIVTGPALAARFAVQAERAAAEGYDDPLSVIISCSVLSAQCSVLSAQCSVLSARG</sequence>
<keyword evidence="2" id="KW-1185">Reference proteome</keyword>